<reference evidence="1" key="1">
    <citation type="submission" date="2023-03" db="EMBL/GenBank/DDBJ databases">
        <authorList>
            <person name="Julca I."/>
        </authorList>
    </citation>
    <scope>NUCLEOTIDE SEQUENCE</scope>
</reference>
<organism evidence="1 2">
    <name type="scientific">Oldenlandia corymbosa var. corymbosa</name>
    <dbReference type="NCBI Taxonomy" id="529605"/>
    <lineage>
        <taxon>Eukaryota</taxon>
        <taxon>Viridiplantae</taxon>
        <taxon>Streptophyta</taxon>
        <taxon>Embryophyta</taxon>
        <taxon>Tracheophyta</taxon>
        <taxon>Spermatophyta</taxon>
        <taxon>Magnoliopsida</taxon>
        <taxon>eudicotyledons</taxon>
        <taxon>Gunneridae</taxon>
        <taxon>Pentapetalae</taxon>
        <taxon>asterids</taxon>
        <taxon>lamiids</taxon>
        <taxon>Gentianales</taxon>
        <taxon>Rubiaceae</taxon>
        <taxon>Rubioideae</taxon>
        <taxon>Spermacoceae</taxon>
        <taxon>Hedyotis-Oldenlandia complex</taxon>
        <taxon>Oldenlandia</taxon>
    </lineage>
</organism>
<name>A0AAV1CXL5_OLDCO</name>
<accession>A0AAV1CXL5</accession>
<dbReference type="PANTHER" id="PTHR31286:SF180">
    <property type="entry name" value="OS10G0362600 PROTEIN"/>
    <property type="match status" value="1"/>
</dbReference>
<dbReference type="Proteomes" id="UP001161247">
    <property type="component" value="Chromosome 3"/>
</dbReference>
<evidence type="ECO:0000313" key="1">
    <source>
        <dbReference type="EMBL" id="CAI9099489.1"/>
    </source>
</evidence>
<keyword evidence="2" id="KW-1185">Reference proteome</keyword>
<protein>
    <submittedName>
        <fullName evidence="1">OLC1v1036317C1</fullName>
    </submittedName>
</protein>
<dbReference type="EMBL" id="OX459120">
    <property type="protein sequence ID" value="CAI9099489.1"/>
    <property type="molecule type" value="Genomic_DNA"/>
</dbReference>
<gene>
    <name evidence="1" type="ORF">OLC1_LOCUS9505</name>
</gene>
<dbReference type="InterPro" id="IPR040256">
    <property type="entry name" value="At4g02000-like"/>
</dbReference>
<evidence type="ECO:0000313" key="2">
    <source>
        <dbReference type="Proteomes" id="UP001161247"/>
    </source>
</evidence>
<proteinExistence type="predicted"/>
<dbReference type="PANTHER" id="PTHR31286">
    <property type="entry name" value="GLYCINE-RICH CELL WALL STRUCTURAL PROTEIN 1.8-LIKE"/>
    <property type="match status" value="1"/>
</dbReference>
<sequence>MNYQWTHPKILYSIVTAIGNPLQVDAPNLNLSRPSVVRFWVELDPTKDRPKSIKNDTTMKKTPKLAVNVESEKLPRSAPEKVQFVMPKLVPKWRARMELSKKDDQSQTLASSFGLSIKEKQNIPIDVEGSNPINVEALTSSALSPAKDAISAPQTEVDMTTVIDANQLPDEETQNNRISPNVADSQKQRAVSIVVEENPVSLEPAATNASTLLSSFSIGNNNQERTPAPLISTPIPRCHCG</sequence>
<dbReference type="AlphaFoldDB" id="A0AAV1CXL5"/>